<proteinExistence type="predicted"/>
<evidence type="ECO:0000256" key="1">
    <source>
        <dbReference type="SAM" id="MobiDB-lite"/>
    </source>
</evidence>
<dbReference type="Proteomes" id="UP000324222">
    <property type="component" value="Unassembled WGS sequence"/>
</dbReference>
<feature type="region of interest" description="Disordered" evidence="1">
    <location>
        <begin position="68"/>
        <end position="88"/>
    </location>
</feature>
<organism evidence="2 3">
    <name type="scientific">Portunus trituberculatus</name>
    <name type="common">Swimming crab</name>
    <name type="synonym">Neptunus trituberculatus</name>
    <dbReference type="NCBI Taxonomy" id="210409"/>
    <lineage>
        <taxon>Eukaryota</taxon>
        <taxon>Metazoa</taxon>
        <taxon>Ecdysozoa</taxon>
        <taxon>Arthropoda</taxon>
        <taxon>Crustacea</taxon>
        <taxon>Multicrustacea</taxon>
        <taxon>Malacostraca</taxon>
        <taxon>Eumalacostraca</taxon>
        <taxon>Eucarida</taxon>
        <taxon>Decapoda</taxon>
        <taxon>Pleocyemata</taxon>
        <taxon>Brachyura</taxon>
        <taxon>Eubrachyura</taxon>
        <taxon>Portunoidea</taxon>
        <taxon>Portunidae</taxon>
        <taxon>Portuninae</taxon>
        <taxon>Portunus</taxon>
    </lineage>
</organism>
<protein>
    <submittedName>
        <fullName evidence="2">Uncharacterized protein</fullName>
    </submittedName>
</protein>
<dbReference type="AlphaFoldDB" id="A0A5B7E9D5"/>
<gene>
    <name evidence="2" type="ORF">E2C01_022624</name>
</gene>
<keyword evidence="3" id="KW-1185">Reference proteome</keyword>
<comment type="caution">
    <text evidence="2">The sequence shown here is derived from an EMBL/GenBank/DDBJ whole genome shotgun (WGS) entry which is preliminary data.</text>
</comment>
<evidence type="ECO:0000313" key="2">
    <source>
        <dbReference type="EMBL" id="MPC29394.1"/>
    </source>
</evidence>
<accession>A0A5B7E9D5</accession>
<name>A0A5B7E9D5_PORTR</name>
<sequence>MNYLSLPELVTSAVNKLQLHQQGECCKDYAYNSARGCRGSKGAGVGVRERRKRSGRGVICKRQSFIPKELQNNQSTQEEPPRNRGLSW</sequence>
<dbReference type="EMBL" id="VSRR010002064">
    <property type="protein sequence ID" value="MPC29394.1"/>
    <property type="molecule type" value="Genomic_DNA"/>
</dbReference>
<reference evidence="2 3" key="1">
    <citation type="submission" date="2019-05" db="EMBL/GenBank/DDBJ databases">
        <title>Another draft genome of Portunus trituberculatus and its Hox gene families provides insights of decapod evolution.</title>
        <authorList>
            <person name="Jeong J.-H."/>
            <person name="Song I."/>
            <person name="Kim S."/>
            <person name="Choi T."/>
            <person name="Kim D."/>
            <person name="Ryu S."/>
            <person name="Kim W."/>
        </authorList>
    </citation>
    <scope>NUCLEOTIDE SEQUENCE [LARGE SCALE GENOMIC DNA]</scope>
    <source>
        <tissue evidence="2">Muscle</tissue>
    </source>
</reference>
<evidence type="ECO:0000313" key="3">
    <source>
        <dbReference type="Proteomes" id="UP000324222"/>
    </source>
</evidence>